<evidence type="ECO:0000313" key="2">
    <source>
        <dbReference type="Proteomes" id="UP000092443"/>
    </source>
</evidence>
<dbReference type="PANTHER" id="PTHR20987:SF0">
    <property type="entry name" value="CHITIN-BINDING TYPE-2 DOMAIN-CONTAINING PROTEIN-RELATED"/>
    <property type="match status" value="1"/>
</dbReference>
<dbReference type="RefSeq" id="XP_037885032.1">
    <property type="nucleotide sequence ID" value="XM_038029104.1"/>
</dbReference>
<name>A0A8U0WIL5_9MUSC</name>
<dbReference type="AlphaFoldDB" id="A0A8U0WIL5"/>
<keyword evidence="2" id="KW-1185">Reference proteome</keyword>
<accession>A0A8U0WIL5</accession>
<protein>
    <submittedName>
        <fullName evidence="3">Collagen alpha-1(III) chain-like</fullName>
    </submittedName>
</protein>
<proteinExistence type="predicted"/>
<feature type="signal peptide" evidence="1">
    <location>
        <begin position="1"/>
        <end position="19"/>
    </location>
</feature>
<evidence type="ECO:0000313" key="3">
    <source>
        <dbReference type="RefSeq" id="XP_037885032.1"/>
    </source>
</evidence>
<dbReference type="PANTHER" id="PTHR20987">
    <property type="entry name" value="CHITIN-BINDING TYPE-2 DOMAIN-CONTAINING PROTEIN-RELATED"/>
    <property type="match status" value="1"/>
</dbReference>
<feature type="chain" id="PRO_5035920435" evidence="1">
    <location>
        <begin position="20"/>
        <end position="144"/>
    </location>
</feature>
<gene>
    <name evidence="3" type="primary">LOC119634752</name>
</gene>
<keyword evidence="1" id="KW-0732">Signal</keyword>
<dbReference type="Proteomes" id="UP000092443">
    <property type="component" value="Unplaced"/>
</dbReference>
<reference evidence="3" key="1">
    <citation type="submission" date="2025-08" db="UniProtKB">
        <authorList>
            <consortium name="RefSeq"/>
        </authorList>
    </citation>
    <scope>IDENTIFICATION</scope>
    <source>
        <tissue evidence="3">Whole body pupa</tissue>
    </source>
</reference>
<evidence type="ECO:0000256" key="1">
    <source>
        <dbReference type="SAM" id="SignalP"/>
    </source>
</evidence>
<organism evidence="2 3">
    <name type="scientific">Glossina fuscipes</name>
    <dbReference type="NCBI Taxonomy" id="7396"/>
    <lineage>
        <taxon>Eukaryota</taxon>
        <taxon>Metazoa</taxon>
        <taxon>Ecdysozoa</taxon>
        <taxon>Arthropoda</taxon>
        <taxon>Hexapoda</taxon>
        <taxon>Insecta</taxon>
        <taxon>Pterygota</taxon>
        <taxon>Neoptera</taxon>
        <taxon>Endopterygota</taxon>
        <taxon>Diptera</taxon>
        <taxon>Brachycera</taxon>
        <taxon>Muscomorpha</taxon>
        <taxon>Hippoboscoidea</taxon>
        <taxon>Glossinidae</taxon>
        <taxon>Glossina</taxon>
    </lineage>
</organism>
<dbReference type="GeneID" id="119634752"/>
<dbReference type="KEGG" id="gfs:119634752"/>
<sequence>MKLKVCIIFLMLLIAVSKGYPPYNGQPGCKTDEELQVKYYRFITNKTLYWKCVEMGKPAVVERCPNGQGYLDPVKSCVDFRHWYWTPLINQAKPPSEPDYQQGPYQGQYDYQGYYGPYGKYGPYGQHGPYGPYGKYGPYGPYGP</sequence>